<keyword evidence="7 15" id="KW-0328">Glycosyltransferase</keyword>
<evidence type="ECO:0000313" key="18">
    <source>
        <dbReference type="Proteomes" id="UP000091979"/>
    </source>
</evidence>
<proteinExistence type="inferred from homology"/>
<comment type="subcellular location">
    <subcellularLocation>
        <location evidence="2 15">Cytoplasm</location>
    </subcellularLocation>
</comment>
<dbReference type="GO" id="GO:0052657">
    <property type="term" value="F:guanine phosphoribosyltransferase activity"/>
    <property type="evidence" value="ECO:0007669"/>
    <property type="project" value="RHEA"/>
</dbReference>
<dbReference type="CDD" id="cd06223">
    <property type="entry name" value="PRTases_typeI"/>
    <property type="match status" value="1"/>
</dbReference>
<keyword evidence="8 15" id="KW-0808">Transferase</keyword>
<comment type="similarity">
    <text evidence="4 15">Belongs to the purine/pyrimidine phosphoribosyltransferase family.</text>
</comment>
<sequence length="176" mass="19957">MEIKELEVVYSEEQIQERVKELAEQINKDFEGEDLVVVCVLKGAFMFFSDLLKHITVKPEIDFVRCASYGNSTTSSKTVSFTKDLEISIDGKHVLIVEDIVDTGHTITFLMSQLKARGAKSLKLASIVEKLERREAEVTVDYPGFVLEKGFIVGYGMDYAEKYRELKAIYEATVIE</sequence>
<comment type="catalytic activity">
    <reaction evidence="14">
        <text>IMP + diphosphate = hypoxanthine + 5-phospho-alpha-D-ribose 1-diphosphate</text>
        <dbReference type="Rhea" id="RHEA:17973"/>
        <dbReference type="ChEBI" id="CHEBI:17368"/>
        <dbReference type="ChEBI" id="CHEBI:33019"/>
        <dbReference type="ChEBI" id="CHEBI:58017"/>
        <dbReference type="ChEBI" id="CHEBI:58053"/>
        <dbReference type="EC" id="2.4.2.8"/>
    </reaction>
    <physiologicalReaction direction="right-to-left" evidence="14">
        <dbReference type="Rhea" id="RHEA:17975"/>
    </physiologicalReaction>
</comment>
<dbReference type="SUPFAM" id="SSF53271">
    <property type="entry name" value="PRTase-like"/>
    <property type="match status" value="1"/>
</dbReference>
<dbReference type="InterPro" id="IPR050408">
    <property type="entry name" value="HGPRT"/>
</dbReference>
<dbReference type="STRING" id="1560234.SP90_03110"/>
<dbReference type="GO" id="GO:0046100">
    <property type="term" value="P:hypoxanthine metabolic process"/>
    <property type="evidence" value="ECO:0007669"/>
    <property type="project" value="TreeGrafter"/>
</dbReference>
<evidence type="ECO:0000256" key="1">
    <source>
        <dbReference type="ARBA" id="ARBA00001946"/>
    </source>
</evidence>
<evidence type="ECO:0000256" key="8">
    <source>
        <dbReference type="ARBA" id="ARBA00022679"/>
    </source>
</evidence>
<reference evidence="17 18" key="1">
    <citation type="submission" date="2015-01" db="EMBL/GenBank/DDBJ databases">
        <title>Desulfovibrio sp. JC271 draft genome sequence.</title>
        <authorList>
            <person name="Shivani Y."/>
            <person name="Subhash Y."/>
            <person name="Sasikala C."/>
            <person name="Ramana C.V."/>
        </authorList>
    </citation>
    <scope>NUCLEOTIDE SEQUENCE [LARGE SCALE GENOMIC DNA]</scope>
    <source>
        <strain evidence="17 18">JC271</strain>
    </source>
</reference>
<comment type="cofactor">
    <cofactor evidence="1 15">
        <name>Mg(2+)</name>
        <dbReference type="ChEBI" id="CHEBI:18420"/>
    </cofactor>
</comment>
<keyword evidence="10 15" id="KW-0660">Purine salvage</keyword>
<dbReference type="AlphaFoldDB" id="A0A1B7XJG3"/>
<dbReference type="InterPro" id="IPR029057">
    <property type="entry name" value="PRTase-like"/>
</dbReference>
<evidence type="ECO:0000256" key="9">
    <source>
        <dbReference type="ARBA" id="ARBA00022723"/>
    </source>
</evidence>
<dbReference type="Pfam" id="PF00156">
    <property type="entry name" value="Pribosyltran"/>
    <property type="match status" value="1"/>
</dbReference>
<evidence type="ECO:0000256" key="4">
    <source>
        <dbReference type="ARBA" id="ARBA00008391"/>
    </source>
</evidence>
<dbReference type="GO" id="GO:0005829">
    <property type="term" value="C:cytosol"/>
    <property type="evidence" value="ECO:0007669"/>
    <property type="project" value="TreeGrafter"/>
</dbReference>
<dbReference type="GO" id="GO:0006166">
    <property type="term" value="P:purine ribonucleoside salvage"/>
    <property type="evidence" value="ECO:0007669"/>
    <property type="project" value="UniProtKB-KW"/>
</dbReference>
<dbReference type="FunFam" id="3.40.50.2020:FF:000006">
    <property type="entry name" value="Hypoxanthine phosphoribosyltransferase"/>
    <property type="match status" value="1"/>
</dbReference>
<protein>
    <recommendedName>
        <fullName evidence="5 15">Hypoxanthine phosphoribosyltransferase</fullName>
        <ecNumber evidence="5 15">2.4.2.8</ecNumber>
    </recommendedName>
</protein>
<evidence type="ECO:0000256" key="12">
    <source>
        <dbReference type="ARBA" id="ARBA00022842"/>
    </source>
</evidence>
<dbReference type="Gene3D" id="3.40.50.2020">
    <property type="match status" value="1"/>
</dbReference>
<evidence type="ECO:0000256" key="7">
    <source>
        <dbReference type="ARBA" id="ARBA00022676"/>
    </source>
</evidence>
<comment type="pathway">
    <text evidence="3 15">Purine metabolism; IMP biosynthesis via salvage pathway; IMP from hypoxanthine: step 1/1.</text>
</comment>
<evidence type="ECO:0000313" key="17">
    <source>
        <dbReference type="EMBL" id="OBQ55639.1"/>
    </source>
</evidence>
<dbReference type="PANTHER" id="PTHR43340:SF1">
    <property type="entry name" value="HYPOXANTHINE PHOSPHORIBOSYLTRANSFERASE"/>
    <property type="match status" value="1"/>
</dbReference>
<evidence type="ECO:0000256" key="14">
    <source>
        <dbReference type="ARBA" id="ARBA00049402"/>
    </source>
</evidence>
<organism evidence="17 18">
    <name type="scientific">Halodesulfovibrio spirochaetisodalis</name>
    <dbReference type="NCBI Taxonomy" id="1560234"/>
    <lineage>
        <taxon>Bacteria</taxon>
        <taxon>Pseudomonadati</taxon>
        <taxon>Thermodesulfobacteriota</taxon>
        <taxon>Desulfovibrionia</taxon>
        <taxon>Desulfovibrionales</taxon>
        <taxon>Desulfovibrionaceae</taxon>
        <taxon>Halodesulfovibrio</taxon>
    </lineage>
</organism>
<comment type="catalytic activity">
    <reaction evidence="13">
        <text>GMP + diphosphate = guanine + 5-phospho-alpha-D-ribose 1-diphosphate</text>
        <dbReference type="Rhea" id="RHEA:25424"/>
        <dbReference type="ChEBI" id="CHEBI:16235"/>
        <dbReference type="ChEBI" id="CHEBI:33019"/>
        <dbReference type="ChEBI" id="CHEBI:58017"/>
        <dbReference type="ChEBI" id="CHEBI:58115"/>
        <dbReference type="EC" id="2.4.2.8"/>
    </reaction>
    <physiologicalReaction direction="right-to-left" evidence="13">
        <dbReference type="Rhea" id="RHEA:25426"/>
    </physiologicalReaction>
</comment>
<evidence type="ECO:0000256" key="6">
    <source>
        <dbReference type="ARBA" id="ARBA00022490"/>
    </source>
</evidence>
<evidence type="ECO:0000256" key="2">
    <source>
        <dbReference type="ARBA" id="ARBA00004496"/>
    </source>
</evidence>
<dbReference type="GO" id="GO:0000166">
    <property type="term" value="F:nucleotide binding"/>
    <property type="evidence" value="ECO:0007669"/>
    <property type="project" value="UniProtKB-KW"/>
</dbReference>
<dbReference type="NCBIfam" id="TIGR01203">
    <property type="entry name" value="HGPRTase"/>
    <property type="match status" value="1"/>
</dbReference>
<feature type="domain" description="Phosphoribosyltransferase" evidence="16">
    <location>
        <begin position="13"/>
        <end position="159"/>
    </location>
</feature>
<dbReference type="GO" id="GO:0032263">
    <property type="term" value="P:GMP salvage"/>
    <property type="evidence" value="ECO:0007669"/>
    <property type="project" value="TreeGrafter"/>
</dbReference>
<evidence type="ECO:0000256" key="5">
    <source>
        <dbReference type="ARBA" id="ARBA00011895"/>
    </source>
</evidence>
<name>A0A1B7XJG3_9BACT</name>
<dbReference type="OrthoDB" id="9802824at2"/>
<comment type="caution">
    <text evidence="17">The sequence shown here is derived from an EMBL/GenBank/DDBJ whole genome shotgun (WGS) entry which is preliminary data.</text>
</comment>
<dbReference type="InterPro" id="IPR000836">
    <property type="entry name" value="PRTase_dom"/>
</dbReference>
<dbReference type="GO" id="GO:0032264">
    <property type="term" value="P:IMP salvage"/>
    <property type="evidence" value="ECO:0007669"/>
    <property type="project" value="UniProtKB-UniPathway"/>
</dbReference>
<dbReference type="InterPro" id="IPR005904">
    <property type="entry name" value="Hxn_phspho_trans"/>
</dbReference>
<dbReference type="UniPathway" id="UPA00591">
    <property type="reaction ID" value="UER00648"/>
</dbReference>
<keyword evidence="11 15" id="KW-0547">Nucleotide-binding</keyword>
<keyword evidence="12 15" id="KW-0460">Magnesium</keyword>
<dbReference type="RefSeq" id="WP_066852473.1">
    <property type="nucleotide sequence ID" value="NZ_JXMS01000004.1"/>
</dbReference>
<dbReference type="EMBL" id="JXMS01000004">
    <property type="protein sequence ID" value="OBQ55639.1"/>
    <property type="molecule type" value="Genomic_DNA"/>
</dbReference>
<dbReference type="GO" id="GO:0004422">
    <property type="term" value="F:hypoxanthine phosphoribosyltransferase activity"/>
    <property type="evidence" value="ECO:0007669"/>
    <property type="project" value="InterPro"/>
</dbReference>
<dbReference type="Proteomes" id="UP000091979">
    <property type="component" value="Unassembled WGS sequence"/>
</dbReference>
<dbReference type="GO" id="GO:0006178">
    <property type="term" value="P:guanine salvage"/>
    <property type="evidence" value="ECO:0007669"/>
    <property type="project" value="TreeGrafter"/>
</dbReference>
<dbReference type="EC" id="2.4.2.8" evidence="5 15"/>
<gene>
    <name evidence="17" type="ORF">SP90_03110</name>
</gene>
<evidence type="ECO:0000256" key="13">
    <source>
        <dbReference type="ARBA" id="ARBA00048811"/>
    </source>
</evidence>
<evidence type="ECO:0000256" key="10">
    <source>
        <dbReference type="ARBA" id="ARBA00022726"/>
    </source>
</evidence>
<evidence type="ECO:0000256" key="3">
    <source>
        <dbReference type="ARBA" id="ARBA00004669"/>
    </source>
</evidence>
<evidence type="ECO:0000256" key="11">
    <source>
        <dbReference type="ARBA" id="ARBA00022741"/>
    </source>
</evidence>
<keyword evidence="9 15" id="KW-0479">Metal-binding</keyword>
<evidence type="ECO:0000256" key="15">
    <source>
        <dbReference type="RuleBase" id="RU364099"/>
    </source>
</evidence>
<accession>A0A1B7XJG3</accession>
<keyword evidence="6 15" id="KW-0963">Cytoplasm</keyword>
<keyword evidence="18" id="KW-1185">Reference proteome</keyword>
<dbReference type="PANTHER" id="PTHR43340">
    <property type="entry name" value="HYPOXANTHINE-GUANINE PHOSPHORIBOSYLTRANSFERASE"/>
    <property type="match status" value="1"/>
</dbReference>
<evidence type="ECO:0000259" key="16">
    <source>
        <dbReference type="Pfam" id="PF00156"/>
    </source>
</evidence>
<dbReference type="GO" id="GO:0000287">
    <property type="term" value="F:magnesium ion binding"/>
    <property type="evidence" value="ECO:0007669"/>
    <property type="project" value="TreeGrafter"/>
</dbReference>
<dbReference type="PATRIC" id="fig|1560234.3.peg.2489"/>